<comment type="caution">
    <text evidence="1">The sequence shown here is derived from an EMBL/GenBank/DDBJ whole genome shotgun (WGS) entry which is preliminary data.</text>
</comment>
<proteinExistence type="predicted"/>
<feature type="non-terminal residue" evidence="1">
    <location>
        <position position="1"/>
    </location>
</feature>
<reference evidence="1" key="1">
    <citation type="journal article" date="2014" name="Front. Microbiol.">
        <title>High frequency of phylogenetically diverse reductive dehalogenase-homologous genes in deep subseafloor sedimentary metagenomes.</title>
        <authorList>
            <person name="Kawai M."/>
            <person name="Futagami T."/>
            <person name="Toyoda A."/>
            <person name="Takaki Y."/>
            <person name="Nishi S."/>
            <person name="Hori S."/>
            <person name="Arai W."/>
            <person name="Tsubouchi T."/>
            <person name="Morono Y."/>
            <person name="Uchiyama I."/>
            <person name="Ito T."/>
            <person name="Fujiyama A."/>
            <person name="Inagaki F."/>
            <person name="Takami H."/>
        </authorList>
    </citation>
    <scope>NUCLEOTIDE SEQUENCE</scope>
    <source>
        <strain evidence="1">Expedition CK06-06</strain>
    </source>
</reference>
<sequence>YLLSSNKGFSYIEDPQLFFPREDKDRERGDSQPLENAEKGNYRVLLWQSVWAAEAGFGPNLTYN</sequence>
<gene>
    <name evidence="1" type="ORF">S06H3_66320</name>
</gene>
<feature type="non-terminal residue" evidence="1">
    <location>
        <position position="64"/>
    </location>
</feature>
<organism evidence="1">
    <name type="scientific">marine sediment metagenome</name>
    <dbReference type="NCBI Taxonomy" id="412755"/>
    <lineage>
        <taxon>unclassified sequences</taxon>
        <taxon>metagenomes</taxon>
        <taxon>ecological metagenomes</taxon>
    </lineage>
</organism>
<name>X1SE99_9ZZZZ</name>
<evidence type="ECO:0000313" key="1">
    <source>
        <dbReference type="EMBL" id="GAI66099.1"/>
    </source>
</evidence>
<accession>X1SE99</accession>
<dbReference type="AlphaFoldDB" id="X1SE99"/>
<dbReference type="EMBL" id="BARV01045125">
    <property type="protein sequence ID" value="GAI66099.1"/>
    <property type="molecule type" value="Genomic_DNA"/>
</dbReference>
<protein>
    <submittedName>
        <fullName evidence="1">Uncharacterized protein</fullName>
    </submittedName>
</protein>